<gene>
    <name evidence="1" type="ORF">P5673_032156</name>
</gene>
<dbReference type="AlphaFoldDB" id="A0AAD9US34"/>
<proteinExistence type="predicted"/>
<sequence>MADSLCASSDGDVSHCLDEILNLCQSFSSLLLRKGNNDLTERELVQIENITKVRFAFVLQENSEIGKVISQTFRLFALTRSYIRHPDQLHLLKTIILEQKLNKQGLIRFVR</sequence>
<name>A0AAD9US34_ACRCE</name>
<organism evidence="1 2">
    <name type="scientific">Acropora cervicornis</name>
    <name type="common">Staghorn coral</name>
    <dbReference type="NCBI Taxonomy" id="6130"/>
    <lineage>
        <taxon>Eukaryota</taxon>
        <taxon>Metazoa</taxon>
        <taxon>Cnidaria</taxon>
        <taxon>Anthozoa</taxon>
        <taxon>Hexacorallia</taxon>
        <taxon>Scleractinia</taxon>
        <taxon>Astrocoeniina</taxon>
        <taxon>Acroporidae</taxon>
        <taxon>Acropora</taxon>
    </lineage>
</organism>
<keyword evidence="2" id="KW-1185">Reference proteome</keyword>
<reference evidence="1" key="2">
    <citation type="journal article" date="2023" name="Science">
        <title>Genomic signatures of disease resistance in endangered staghorn corals.</title>
        <authorList>
            <person name="Vollmer S.V."/>
            <person name="Selwyn J.D."/>
            <person name="Despard B.A."/>
            <person name="Roesel C.L."/>
        </authorList>
    </citation>
    <scope>NUCLEOTIDE SEQUENCE</scope>
    <source>
        <strain evidence="1">K2</strain>
    </source>
</reference>
<protein>
    <submittedName>
        <fullName evidence="1">Uncharacterized protein</fullName>
    </submittedName>
</protein>
<reference evidence="1" key="1">
    <citation type="journal article" date="2023" name="G3 (Bethesda)">
        <title>Whole genome assembly and annotation of the endangered Caribbean coral Acropora cervicornis.</title>
        <authorList>
            <person name="Selwyn J.D."/>
            <person name="Vollmer S.V."/>
        </authorList>
    </citation>
    <scope>NUCLEOTIDE SEQUENCE</scope>
    <source>
        <strain evidence="1">K2</strain>
    </source>
</reference>
<comment type="caution">
    <text evidence="1">The sequence shown here is derived from an EMBL/GenBank/DDBJ whole genome shotgun (WGS) entry which is preliminary data.</text>
</comment>
<evidence type="ECO:0000313" key="1">
    <source>
        <dbReference type="EMBL" id="KAK2547818.1"/>
    </source>
</evidence>
<accession>A0AAD9US34</accession>
<dbReference type="EMBL" id="JARQWQ010000167">
    <property type="protein sequence ID" value="KAK2547818.1"/>
    <property type="molecule type" value="Genomic_DNA"/>
</dbReference>
<dbReference type="Proteomes" id="UP001249851">
    <property type="component" value="Unassembled WGS sequence"/>
</dbReference>
<evidence type="ECO:0000313" key="2">
    <source>
        <dbReference type="Proteomes" id="UP001249851"/>
    </source>
</evidence>